<dbReference type="Pfam" id="PF05133">
    <property type="entry name" value="SPP1_portal"/>
    <property type="match status" value="1"/>
</dbReference>
<dbReference type="Proteomes" id="UP001224359">
    <property type="component" value="Unassembled WGS sequence"/>
</dbReference>
<accession>A0ABT9VCW9</accession>
<evidence type="ECO:0000313" key="3">
    <source>
        <dbReference type="Proteomes" id="UP001224359"/>
    </source>
</evidence>
<reference evidence="2 3" key="1">
    <citation type="submission" date="2023-07" db="EMBL/GenBank/DDBJ databases">
        <title>Genomic Encyclopedia of Type Strains, Phase IV (KMG-IV): sequencing the most valuable type-strain genomes for metagenomic binning, comparative biology and taxonomic classification.</title>
        <authorList>
            <person name="Goeker M."/>
        </authorList>
    </citation>
    <scope>NUCLEOTIDE SEQUENCE [LARGE SCALE GENOMIC DNA]</scope>
    <source>
        <strain evidence="2 3">DSM 16460</strain>
    </source>
</reference>
<feature type="region of interest" description="Disordered" evidence="1">
    <location>
        <begin position="459"/>
        <end position="484"/>
    </location>
</feature>
<dbReference type="InterPro" id="IPR006428">
    <property type="entry name" value="Portal_SPP1-type"/>
</dbReference>
<feature type="compositionally biased region" description="Basic and acidic residues" evidence="1">
    <location>
        <begin position="462"/>
        <end position="472"/>
    </location>
</feature>
<dbReference type="InterPro" id="IPR021145">
    <property type="entry name" value="Portal_protein_SPP1_Gp6-like"/>
</dbReference>
<feature type="compositionally biased region" description="Low complexity" evidence="1">
    <location>
        <begin position="474"/>
        <end position="484"/>
    </location>
</feature>
<gene>
    <name evidence="2" type="ORF">J2S77_000771</name>
</gene>
<protein>
    <submittedName>
        <fullName evidence="2">SPP1 family phage portal protein</fullName>
    </submittedName>
</protein>
<evidence type="ECO:0000313" key="2">
    <source>
        <dbReference type="EMBL" id="MDQ0158815.1"/>
    </source>
</evidence>
<comment type="caution">
    <text evidence="2">The sequence shown here is derived from an EMBL/GenBank/DDBJ whole genome shotgun (WGS) entry which is preliminary data.</text>
</comment>
<dbReference type="RefSeq" id="WP_306974803.1">
    <property type="nucleotide sequence ID" value="NZ_JAUSTQ010000002.1"/>
</dbReference>
<proteinExistence type="predicted"/>
<evidence type="ECO:0000256" key="1">
    <source>
        <dbReference type="SAM" id="MobiDB-lite"/>
    </source>
</evidence>
<name>A0ABT9VCW9_9BACI</name>
<sequence>MQKANEFEHGLDGNSGIKRRFSKYANIQYTHDSAEELVKNTDDLSEMIKHHVEHQRPRLDVLDDYYKGDNTAISVLQRRKEDDKADHRARHNYAKYVSNFMQGFLVGVPIAMSHKDESTQAKIKQINETIEDAALNADLILDLSIYGRAYELLHRNHDDEVKVYLSSPLETFLIYDNTIEKNIVAAVRYFVVGYGDNQKIKVELYTEKRIYTYYTSNLGDYSLKHDDDVEHPFGAVPINEHSNNRFRQGDFENVLDLIDLYDAAQSDTANYMTDLNDAMLKISGNLELTPEEAKKMKEANILFLKPASDNAEGKEGNVDADYIYKQYDVSGSEAYKSRLQIDIHKMTNTPDLTDSKINEQSGVPQSGEAMKYKLFGLEQIRINKERLFKRSLNRRYKLINNVMALASEASDGEFEGLTYKFTPNLPKSTKDSVDMFNAVGGELSQETKLKIIPMIVEDPEEEQKKIDEERSQRRQSQSSRFMAN</sequence>
<keyword evidence="3" id="KW-1185">Reference proteome</keyword>
<dbReference type="NCBIfam" id="TIGR01538">
    <property type="entry name" value="portal_SPP1"/>
    <property type="match status" value="1"/>
</dbReference>
<dbReference type="EMBL" id="JAUSTQ010000002">
    <property type="protein sequence ID" value="MDQ0158815.1"/>
    <property type="molecule type" value="Genomic_DNA"/>
</dbReference>
<organism evidence="2 3">
    <name type="scientific">Alkalibacillus salilacus</name>
    <dbReference type="NCBI Taxonomy" id="284582"/>
    <lineage>
        <taxon>Bacteria</taxon>
        <taxon>Bacillati</taxon>
        <taxon>Bacillota</taxon>
        <taxon>Bacilli</taxon>
        <taxon>Bacillales</taxon>
        <taxon>Bacillaceae</taxon>
        <taxon>Alkalibacillus</taxon>
    </lineage>
</organism>